<evidence type="ECO:0000256" key="6">
    <source>
        <dbReference type="ARBA" id="ARBA00023242"/>
    </source>
</evidence>
<protein>
    <submittedName>
        <fullName evidence="7">TH1 protein</fullName>
    </submittedName>
</protein>
<keyword evidence="6" id="KW-0539">Nucleus</keyword>
<evidence type="ECO:0000256" key="2">
    <source>
        <dbReference type="ARBA" id="ARBA00005726"/>
    </source>
</evidence>
<evidence type="ECO:0000313" key="8">
    <source>
        <dbReference type="Proteomes" id="UP000268162"/>
    </source>
</evidence>
<keyword evidence="3" id="KW-0678">Repressor</keyword>
<evidence type="ECO:0000256" key="3">
    <source>
        <dbReference type="ARBA" id="ARBA00022491"/>
    </source>
</evidence>
<dbReference type="PANTHER" id="PTHR12144">
    <property type="entry name" value="NEGATIVE ELONGATION FACTOR D"/>
    <property type="match status" value="1"/>
</dbReference>
<dbReference type="Pfam" id="PF04858">
    <property type="entry name" value="TH1"/>
    <property type="match status" value="1"/>
</dbReference>
<dbReference type="GO" id="GO:0003723">
    <property type="term" value="F:RNA binding"/>
    <property type="evidence" value="ECO:0007669"/>
    <property type="project" value="TreeGrafter"/>
</dbReference>
<organism evidence="7 8">
    <name type="scientific">Dimargaris cristalligena</name>
    <dbReference type="NCBI Taxonomy" id="215637"/>
    <lineage>
        <taxon>Eukaryota</taxon>
        <taxon>Fungi</taxon>
        <taxon>Fungi incertae sedis</taxon>
        <taxon>Zoopagomycota</taxon>
        <taxon>Kickxellomycotina</taxon>
        <taxon>Dimargaritomycetes</taxon>
        <taxon>Dimargaritales</taxon>
        <taxon>Dimargaritaceae</taxon>
        <taxon>Dimargaris</taxon>
    </lineage>
</organism>
<comment type="subcellular location">
    <subcellularLocation>
        <location evidence="1">Nucleus</location>
    </subcellularLocation>
</comment>
<accession>A0A4P9ZWI4</accession>
<evidence type="ECO:0000256" key="1">
    <source>
        <dbReference type="ARBA" id="ARBA00004123"/>
    </source>
</evidence>
<dbReference type="InterPro" id="IPR006942">
    <property type="entry name" value="TH1"/>
</dbReference>
<dbReference type="EMBL" id="ML002523">
    <property type="protein sequence ID" value="RKP37222.1"/>
    <property type="molecule type" value="Genomic_DNA"/>
</dbReference>
<evidence type="ECO:0000256" key="4">
    <source>
        <dbReference type="ARBA" id="ARBA00023015"/>
    </source>
</evidence>
<dbReference type="GO" id="GO:0034244">
    <property type="term" value="P:negative regulation of transcription elongation by RNA polymerase II"/>
    <property type="evidence" value="ECO:0007669"/>
    <property type="project" value="TreeGrafter"/>
</dbReference>
<keyword evidence="8" id="KW-1185">Reference proteome</keyword>
<sequence>MLLEHSIFEPNIYPSVITFLRCGGTPLDVVNYLSNNYVGLVPMCELLADEWCTTLGLNGTQIIYDTLKSVILERFDPEQFDKKTMGSSSPPDWLGPMIQHHIWRSVIYELSEQYPKSAFLNFAIQSISAAGYQSEITSATTASKYFNVYSNVLLDAIKDIKDVNESNFPEKFEVFEALLNKLIQENPAENYPLKRVVNDLGQITAQKHQNPTLLGNMNVLLAGLPVYNNEVSTAIMSIKQKHELSPGDLVALYKSYKGPTPPSIEYLRDIEIIEFLLVSVFQPPSDAGRSHFATHTVGLRPEIKDKYLWLLGQIIGSAPAFYPSPTAGEGNGHDHGQQSTAPDSVTATEATYRQLVALDKLLISKPTAADLAQLTGVILDQYIDVPILAAAVIIWLRHVLQDDNYHYYETYFRLTEAPLPHLLLEEIAHRHPGLQDRIFSAYQESFTARISTIGAELMTALQKSVLDRMLNLMAMGYALPVLNYVKRLQEKIDESLTVHFVRKVLDMIAVPYSKRVISILLEIAAPVVNTIIDDQDYHLAFSRLIDDLIDSPEDVLQPGETLSPDTVTLLTSMEEELPANSAFS</sequence>
<dbReference type="STRING" id="215637.A0A4P9ZWI4"/>
<name>A0A4P9ZWI4_9FUNG</name>
<evidence type="ECO:0000256" key="5">
    <source>
        <dbReference type="ARBA" id="ARBA00023163"/>
    </source>
</evidence>
<dbReference type="AlphaFoldDB" id="A0A4P9ZWI4"/>
<comment type="similarity">
    <text evidence="2">Belongs to the NELF-D family.</text>
</comment>
<reference evidence="8" key="1">
    <citation type="journal article" date="2018" name="Nat. Microbiol.">
        <title>Leveraging single-cell genomics to expand the fungal tree of life.</title>
        <authorList>
            <person name="Ahrendt S.R."/>
            <person name="Quandt C.A."/>
            <person name="Ciobanu D."/>
            <person name="Clum A."/>
            <person name="Salamov A."/>
            <person name="Andreopoulos B."/>
            <person name="Cheng J.F."/>
            <person name="Woyke T."/>
            <person name="Pelin A."/>
            <person name="Henrissat B."/>
            <person name="Reynolds N.K."/>
            <person name="Benny G.L."/>
            <person name="Smith M.E."/>
            <person name="James T.Y."/>
            <person name="Grigoriev I.V."/>
        </authorList>
    </citation>
    <scope>NUCLEOTIDE SEQUENCE [LARGE SCALE GENOMIC DNA]</scope>
    <source>
        <strain evidence="8">RSA 468</strain>
    </source>
</reference>
<dbReference type="GO" id="GO:0032021">
    <property type="term" value="C:NELF complex"/>
    <property type="evidence" value="ECO:0007669"/>
    <property type="project" value="TreeGrafter"/>
</dbReference>
<dbReference type="PANTHER" id="PTHR12144:SF0">
    <property type="entry name" value="NEGATIVE ELONGATION FACTOR C_D"/>
    <property type="match status" value="1"/>
</dbReference>
<gene>
    <name evidence="7" type="ORF">BJ085DRAFT_40858</name>
</gene>
<keyword evidence="5" id="KW-0804">Transcription</keyword>
<evidence type="ECO:0000313" key="7">
    <source>
        <dbReference type="EMBL" id="RKP37222.1"/>
    </source>
</evidence>
<proteinExistence type="inferred from homology"/>
<dbReference type="Proteomes" id="UP000268162">
    <property type="component" value="Unassembled WGS sequence"/>
</dbReference>
<keyword evidence="4" id="KW-0805">Transcription regulation</keyword>